<evidence type="ECO:0000256" key="3">
    <source>
        <dbReference type="ARBA" id="ARBA00022723"/>
    </source>
</evidence>
<evidence type="ECO:0000313" key="9">
    <source>
        <dbReference type="Proteomes" id="UP000237889"/>
    </source>
</evidence>
<feature type="compositionally biased region" description="Low complexity" evidence="5">
    <location>
        <begin position="24"/>
        <end position="35"/>
    </location>
</feature>
<dbReference type="InterPro" id="IPR008335">
    <property type="entry name" value="Mopterin_OxRdtase_euk"/>
</dbReference>
<dbReference type="KEGG" id="phr:C6569_15485"/>
<evidence type="ECO:0000256" key="5">
    <source>
        <dbReference type="SAM" id="MobiDB-lite"/>
    </source>
</evidence>
<dbReference type="GO" id="GO:0006790">
    <property type="term" value="P:sulfur compound metabolic process"/>
    <property type="evidence" value="ECO:0007669"/>
    <property type="project" value="TreeGrafter"/>
</dbReference>
<feature type="domain" description="Moybdenum cofactor oxidoreductase dimerisation" evidence="7">
    <location>
        <begin position="293"/>
        <end position="407"/>
    </location>
</feature>
<dbReference type="OrthoDB" id="9778777at2"/>
<feature type="region of interest" description="Disordered" evidence="5">
    <location>
        <begin position="183"/>
        <end position="202"/>
    </location>
</feature>
<evidence type="ECO:0000256" key="1">
    <source>
        <dbReference type="ARBA" id="ARBA00001924"/>
    </source>
</evidence>
<keyword evidence="9" id="KW-1185">Reference proteome</keyword>
<keyword evidence="4" id="KW-0560">Oxidoreductase</keyword>
<feature type="domain" description="Oxidoreductase molybdopterin-binding" evidence="6">
    <location>
        <begin position="95"/>
        <end position="265"/>
    </location>
</feature>
<accession>A0A2S0NDV9</accession>
<evidence type="ECO:0000259" key="7">
    <source>
        <dbReference type="Pfam" id="PF03404"/>
    </source>
</evidence>
<dbReference type="InterPro" id="IPR014756">
    <property type="entry name" value="Ig_E-set"/>
</dbReference>
<feature type="compositionally biased region" description="Basic residues" evidence="5">
    <location>
        <begin position="1"/>
        <end position="11"/>
    </location>
</feature>
<dbReference type="CDD" id="cd02110">
    <property type="entry name" value="SO_family_Moco_dimer"/>
    <property type="match status" value="1"/>
</dbReference>
<dbReference type="PRINTS" id="PR00407">
    <property type="entry name" value="EUMOPTERIN"/>
</dbReference>
<dbReference type="GO" id="GO:0020037">
    <property type="term" value="F:heme binding"/>
    <property type="evidence" value="ECO:0007669"/>
    <property type="project" value="TreeGrafter"/>
</dbReference>
<dbReference type="Pfam" id="PF00174">
    <property type="entry name" value="Oxidored_molyb"/>
    <property type="match status" value="1"/>
</dbReference>
<dbReference type="GO" id="GO:0030151">
    <property type="term" value="F:molybdenum ion binding"/>
    <property type="evidence" value="ECO:0007669"/>
    <property type="project" value="InterPro"/>
</dbReference>
<evidence type="ECO:0000256" key="4">
    <source>
        <dbReference type="ARBA" id="ARBA00023002"/>
    </source>
</evidence>
<dbReference type="AlphaFoldDB" id="A0A2S0NDV9"/>
<keyword evidence="2" id="KW-0500">Molybdenum</keyword>
<dbReference type="InterPro" id="IPR005066">
    <property type="entry name" value="MoCF_OxRdtse_dimer"/>
</dbReference>
<gene>
    <name evidence="8" type="ORF">C6569_15485</name>
</gene>
<feature type="region of interest" description="Disordered" evidence="5">
    <location>
        <begin position="1"/>
        <end position="52"/>
    </location>
</feature>
<reference evidence="8 9" key="1">
    <citation type="submission" date="2018-03" db="EMBL/GenBank/DDBJ databases">
        <title>Genome sequencing of Phreatobacter sp.</title>
        <authorList>
            <person name="Kim S.-J."/>
            <person name="Heo J."/>
            <person name="Kwon S.-W."/>
        </authorList>
    </citation>
    <scope>NUCLEOTIDE SEQUENCE [LARGE SCALE GENOMIC DNA]</scope>
    <source>
        <strain evidence="8 9">S-12</strain>
    </source>
</reference>
<sequence>MRRGQCPRRSRSSTCWPDPPGARPDPAGGLAPRPLESAPVTETPRMPHQAPDPALAAKTRLRWLDDSAANGEPPAEALDPPLTPAEAFFVRNNGDMPPAVDAGQWRLDITGEVERPLSFTLRELRESFSVVSVTAVIECAGNGRAFLDPPVSGAQWRNGAVGCARWTGVRMRDLLERAGVKPSAVYTGHHSPDRSLTSPDRPALSRGIPIAKAIAPETLVAFAMNDEPLPRLHGGPLRVVVPGYPGSAWQKWLDRLDVRDREHDGEKMTGTDYRLPARPVRPGDAFDAASFAVITDMPVKSLITRPAAGFVAPAAEALTVEGWAWSGATPVAGVRVSADGGVTWTQAGLAAPGEPYAWRRFSVVLTLARGPVTLMAQAFDVAGACQPVDQGPWNPRGYCNNAVHRITGQMA</sequence>
<name>A0A2S0NDV9_9HYPH</name>
<organism evidence="8 9">
    <name type="scientific">Phreatobacter cathodiphilus</name>
    <dbReference type="NCBI Taxonomy" id="1868589"/>
    <lineage>
        <taxon>Bacteria</taxon>
        <taxon>Pseudomonadati</taxon>
        <taxon>Pseudomonadota</taxon>
        <taxon>Alphaproteobacteria</taxon>
        <taxon>Hyphomicrobiales</taxon>
        <taxon>Phreatobacteraceae</taxon>
        <taxon>Phreatobacter</taxon>
    </lineage>
</organism>
<dbReference type="Gene3D" id="3.90.420.10">
    <property type="entry name" value="Oxidoreductase, molybdopterin-binding domain"/>
    <property type="match status" value="1"/>
</dbReference>
<evidence type="ECO:0000313" key="8">
    <source>
        <dbReference type="EMBL" id="AVO46342.1"/>
    </source>
</evidence>
<dbReference type="SUPFAM" id="SSF56524">
    <property type="entry name" value="Oxidoreductase molybdopterin-binding domain"/>
    <property type="match status" value="1"/>
</dbReference>
<dbReference type="GO" id="GO:0008482">
    <property type="term" value="F:sulfite oxidase activity"/>
    <property type="evidence" value="ECO:0007669"/>
    <property type="project" value="TreeGrafter"/>
</dbReference>
<dbReference type="InterPro" id="IPR000572">
    <property type="entry name" value="OxRdtase_Mopterin-bd_dom"/>
</dbReference>
<protein>
    <submittedName>
        <fullName evidence="8">Molybdopterin containing oxidoreductase</fullName>
    </submittedName>
</protein>
<dbReference type="Gene3D" id="2.60.40.650">
    <property type="match status" value="1"/>
</dbReference>
<comment type="cofactor">
    <cofactor evidence="1">
        <name>Mo-molybdopterin</name>
        <dbReference type="ChEBI" id="CHEBI:71302"/>
    </cofactor>
</comment>
<dbReference type="Pfam" id="PF03404">
    <property type="entry name" value="Mo-co_dimer"/>
    <property type="match status" value="1"/>
</dbReference>
<dbReference type="Proteomes" id="UP000237889">
    <property type="component" value="Chromosome"/>
</dbReference>
<dbReference type="PANTHER" id="PTHR19372:SF7">
    <property type="entry name" value="SULFITE OXIDASE, MITOCHONDRIAL"/>
    <property type="match status" value="1"/>
</dbReference>
<evidence type="ECO:0000259" key="6">
    <source>
        <dbReference type="Pfam" id="PF00174"/>
    </source>
</evidence>
<dbReference type="GO" id="GO:0043546">
    <property type="term" value="F:molybdopterin cofactor binding"/>
    <property type="evidence" value="ECO:0007669"/>
    <property type="project" value="TreeGrafter"/>
</dbReference>
<dbReference type="EMBL" id="CP027668">
    <property type="protein sequence ID" value="AVO46342.1"/>
    <property type="molecule type" value="Genomic_DNA"/>
</dbReference>
<keyword evidence="3" id="KW-0479">Metal-binding</keyword>
<dbReference type="InterPro" id="IPR036374">
    <property type="entry name" value="OxRdtase_Mopterin-bd_sf"/>
</dbReference>
<dbReference type="SUPFAM" id="SSF81296">
    <property type="entry name" value="E set domains"/>
    <property type="match status" value="1"/>
</dbReference>
<proteinExistence type="predicted"/>
<evidence type="ECO:0000256" key="2">
    <source>
        <dbReference type="ARBA" id="ARBA00022505"/>
    </source>
</evidence>
<dbReference type="PANTHER" id="PTHR19372">
    <property type="entry name" value="SULFITE REDUCTASE"/>
    <property type="match status" value="1"/>
</dbReference>